<feature type="non-terminal residue" evidence="1">
    <location>
        <position position="1"/>
    </location>
</feature>
<reference evidence="1" key="1">
    <citation type="submission" date="2021-06" db="EMBL/GenBank/DDBJ databases">
        <authorList>
            <person name="Kallberg Y."/>
            <person name="Tangrot J."/>
            <person name="Rosling A."/>
        </authorList>
    </citation>
    <scope>NUCLEOTIDE SEQUENCE</scope>
    <source>
        <strain evidence="1">MA461A</strain>
    </source>
</reference>
<protein>
    <submittedName>
        <fullName evidence="1">6040_t:CDS:1</fullName>
    </submittedName>
</protein>
<gene>
    <name evidence="1" type="ORF">RPERSI_LOCUS5855</name>
</gene>
<comment type="caution">
    <text evidence="1">The sequence shown here is derived from an EMBL/GenBank/DDBJ whole genome shotgun (WGS) entry which is preliminary data.</text>
</comment>
<organism evidence="1 2">
    <name type="scientific">Racocetra persica</name>
    <dbReference type="NCBI Taxonomy" id="160502"/>
    <lineage>
        <taxon>Eukaryota</taxon>
        <taxon>Fungi</taxon>
        <taxon>Fungi incertae sedis</taxon>
        <taxon>Mucoromycota</taxon>
        <taxon>Glomeromycotina</taxon>
        <taxon>Glomeromycetes</taxon>
        <taxon>Diversisporales</taxon>
        <taxon>Gigasporaceae</taxon>
        <taxon>Racocetra</taxon>
    </lineage>
</organism>
<proteinExistence type="predicted"/>
<evidence type="ECO:0000313" key="1">
    <source>
        <dbReference type="EMBL" id="CAG8599383.1"/>
    </source>
</evidence>
<sequence>TITLTIDNAKGALKADGFALEKAAGKSVPLTGSDLPKEVQIIFQNDKSIDARYKKLLQDLKKDLNIEIEITHAENIGWDDTLKRFTLNDVDFGNVKVERDKALDNKIKKWQVKIEKIITDYSTSTFGATQIEAKASKNHWGDADRGDIPNVNYFNNPDGEIDKIIDNSKGKKEIDVGLKGKNVEEEITDKAKEIQTEVGNPMAGADITMANFRKNKGSLSADLNFQTMVKGAKNIKFKSSATNKDAFASAKNERWLNYESYATSGDDEDAAKETTRLLMHRTEKNAEGTSNTNCRIAYDGDWCTGADIEYVARVLERPIGLVYRAAAVNGVLVPNTTEPDYIALARPEDHQEGKFEFTADDIEVDDGKQAIFFTFKKGSIKYPGFTPKNVKTLENKKDLNIKDAEVLAIHYSNDDWGKVDYADQTDALKDNSSKQIDKVGHTFVISLARAFGDSDSKRNIRLEKGAYKGKDVIRMDQFNVENVYLVPKKS</sequence>
<name>A0ACA9ML42_9GLOM</name>
<keyword evidence="2" id="KW-1185">Reference proteome</keyword>
<dbReference type="EMBL" id="CAJVQC010009017">
    <property type="protein sequence ID" value="CAG8599383.1"/>
    <property type="molecule type" value="Genomic_DNA"/>
</dbReference>
<evidence type="ECO:0000313" key="2">
    <source>
        <dbReference type="Proteomes" id="UP000789920"/>
    </source>
</evidence>
<accession>A0ACA9ML42</accession>
<dbReference type="Proteomes" id="UP000789920">
    <property type="component" value="Unassembled WGS sequence"/>
</dbReference>